<dbReference type="InterPro" id="IPR004045">
    <property type="entry name" value="Glutathione_S-Trfase_N"/>
</dbReference>
<comment type="catalytic activity">
    <reaction evidence="6">
        <text>RX + glutathione = an S-substituted glutathione + a halide anion + H(+)</text>
        <dbReference type="Rhea" id="RHEA:16437"/>
        <dbReference type="ChEBI" id="CHEBI:15378"/>
        <dbReference type="ChEBI" id="CHEBI:16042"/>
        <dbReference type="ChEBI" id="CHEBI:17792"/>
        <dbReference type="ChEBI" id="CHEBI:57925"/>
        <dbReference type="ChEBI" id="CHEBI:90779"/>
        <dbReference type="EC" id="2.5.1.18"/>
    </reaction>
</comment>
<organism evidence="9 10">
    <name type="scientific">Culex pipiens pipiens</name>
    <name type="common">Northern house mosquito</name>
    <dbReference type="NCBI Taxonomy" id="38569"/>
    <lineage>
        <taxon>Eukaryota</taxon>
        <taxon>Metazoa</taxon>
        <taxon>Ecdysozoa</taxon>
        <taxon>Arthropoda</taxon>
        <taxon>Hexapoda</taxon>
        <taxon>Insecta</taxon>
        <taxon>Pterygota</taxon>
        <taxon>Neoptera</taxon>
        <taxon>Endopterygota</taxon>
        <taxon>Diptera</taxon>
        <taxon>Nematocera</taxon>
        <taxon>Culicoidea</taxon>
        <taxon>Culicidae</taxon>
        <taxon>Culicinae</taxon>
        <taxon>Culicini</taxon>
        <taxon>Culex</taxon>
        <taxon>Culex</taxon>
    </lineage>
</organism>
<protein>
    <recommendedName>
        <fullName evidence="3">glutathione transferase</fullName>
        <ecNumber evidence="3">2.5.1.18</ecNumber>
    </recommendedName>
    <alternativeName>
        <fullName evidence="5">GST class-theta</fullName>
    </alternativeName>
</protein>
<comment type="subunit">
    <text evidence="2">Homodimer.</text>
</comment>
<dbReference type="GO" id="GO:0004364">
    <property type="term" value="F:glutathione transferase activity"/>
    <property type="evidence" value="ECO:0007669"/>
    <property type="project" value="UniProtKB-EC"/>
</dbReference>
<dbReference type="PANTHER" id="PTHR43969">
    <property type="entry name" value="GLUTATHIONE S TRANSFERASE D10, ISOFORM A-RELATED"/>
    <property type="match status" value="1"/>
</dbReference>
<keyword evidence="10" id="KW-1185">Reference proteome</keyword>
<gene>
    <name evidence="9" type="ORF">pipiens_018913</name>
</gene>
<dbReference type="InterPro" id="IPR036249">
    <property type="entry name" value="Thioredoxin-like_sf"/>
</dbReference>
<dbReference type="SUPFAM" id="SSF47616">
    <property type="entry name" value="GST C-terminal domain-like"/>
    <property type="match status" value="1"/>
</dbReference>
<dbReference type="EC" id="2.5.1.18" evidence="3"/>
<comment type="caution">
    <text evidence="9">The sequence shown here is derived from an EMBL/GenBank/DDBJ whole genome shotgun (WGS) entry which is preliminary data.</text>
</comment>
<evidence type="ECO:0000313" key="9">
    <source>
        <dbReference type="EMBL" id="KAL1404389.1"/>
    </source>
</evidence>
<dbReference type="CDD" id="cd03177">
    <property type="entry name" value="GST_C_Delta_Epsilon"/>
    <property type="match status" value="1"/>
</dbReference>
<dbReference type="Gene3D" id="3.40.30.10">
    <property type="entry name" value="Glutaredoxin"/>
    <property type="match status" value="1"/>
</dbReference>
<dbReference type="SFLD" id="SFLDS00019">
    <property type="entry name" value="Glutathione_Transferase_(cytos"/>
    <property type="match status" value="1"/>
</dbReference>
<proteinExistence type="inferred from homology"/>
<evidence type="ECO:0000256" key="1">
    <source>
        <dbReference type="ARBA" id="ARBA00009899"/>
    </source>
</evidence>
<evidence type="ECO:0000256" key="4">
    <source>
        <dbReference type="ARBA" id="ARBA00022679"/>
    </source>
</evidence>
<accession>A0ABD1DY61</accession>
<dbReference type="InterPro" id="IPR004046">
    <property type="entry name" value="GST_C"/>
</dbReference>
<feature type="domain" description="GST N-terminal" evidence="7">
    <location>
        <begin position="35"/>
        <end position="118"/>
    </location>
</feature>
<dbReference type="InterPro" id="IPR013087">
    <property type="entry name" value="Znf_C2H2_type"/>
</dbReference>
<dbReference type="SFLD" id="SFLDG00358">
    <property type="entry name" value="Main_(cytGST)"/>
    <property type="match status" value="1"/>
</dbReference>
<evidence type="ECO:0000256" key="5">
    <source>
        <dbReference type="ARBA" id="ARBA00041523"/>
    </source>
</evidence>
<dbReference type="InterPro" id="IPR036282">
    <property type="entry name" value="Glutathione-S-Trfase_C_sf"/>
</dbReference>
<sequence length="253" mass="28905">MYGTSTRYPGYKECEQCHAVFENPQRYTTHIRKHGRMDCSLLPLCAGCLDVVQDINAHNERGDCDNATFNRLNRGAARETFVKFNPQHQVPTLVDGDFAIGESRAILSYLMDAHAGSDDHPLYPRAPKARALIQHRLNFDLGMLYRRAYDYFSPIWRSGSIGTDADREKLREALGFLEEYLGRSEYAAGDRLTIADLALVASVSFMDVCRFEELASYPKVSTWYERCREELKGYQEAVADQFADARAFIEQFK</sequence>
<evidence type="ECO:0000256" key="6">
    <source>
        <dbReference type="ARBA" id="ARBA00047960"/>
    </source>
</evidence>
<dbReference type="EMBL" id="JBEHCU010000470">
    <property type="protein sequence ID" value="KAL1404389.1"/>
    <property type="molecule type" value="Genomic_DNA"/>
</dbReference>
<feature type="domain" description="GST C-terminal" evidence="8">
    <location>
        <begin position="126"/>
        <end position="248"/>
    </location>
</feature>
<dbReference type="FunFam" id="1.20.1050.10:FF:000007">
    <property type="entry name" value="Glutathione S-transferase 1-1"/>
    <property type="match status" value="1"/>
</dbReference>
<dbReference type="Pfam" id="PF00043">
    <property type="entry name" value="GST_C"/>
    <property type="match status" value="1"/>
</dbReference>
<reference evidence="9 10" key="1">
    <citation type="submission" date="2024-05" db="EMBL/GenBank/DDBJ databases">
        <title>Culex pipiens pipiens assembly and annotation.</title>
        <authorList>
            <person name="Alout H."/>
            <person name="Durand T."/>
        </authorList>
    </citation>
    <scope>NUCLEOTIDE SEQUENCE [LARGE SCALE GENOMIC DNA]</scope>
    <source>
        <strain evidence="9">HA-2024</strain>
        <tissue evidence="9">Whole body</tissue>
    </source>
</reference>
<name>A0ABD1DY61_CULPP</name>
<dbReference type="PROSITE" id="PS00028">
    <property type="entry name" value="ZINC_FINGER_C2H2_1"/>
    <property type="match status" value="1"/>
</dbReference>
<evidence type="ECO:0000256" key="2">
    <source>
        <dbReference type="ARBA" id="ARBA00011738"/>
    </source>
</evidence>
<comment type="similarity">
    <text evidence="1">Belongs to the GST superfamily. Theta family.</text>
</comment>
<dbReference type="Proteomes" id="UP001562425">
    <property type="component" value="Unassembled WGS sequence"/>
</dbReference>
<dbReference type="SUPFAM" id="SSF52833">
    <property type="entry name" value="Thioredoxin-like"/>
    <property type="match status" value="1"/>
</dbReference>
<evidence type="ECO:0000256" key="3">
    <source>
        <dbReference type="ARBA" id="ARBA00012452"/>
    </source>
</evidence>
<evidence type="ECO:0000313" key="10">
    <source>
        <dbReference type="Proteomes" id="UP001562425"/>
    </source>
</evidence>
<evidence type="ECO:0000259" key="7">
    <source>
        <dbReference type="PROSITE" id="PS50404"/>
    </source>
</evidence>
<evidence type="ECO:0000259" key="8">
    <source>
        <dbReference type="PROSITE" id="PS50405"/>
    </source>
</evidence>
<dbReference type="AlphaFoldDB" id="A0ABD1DY61"/>
<dbReference type="Pfam" id="PF13417">
    <property type="entry name" value="GST_N_3"/>
    <property type="match status" value="1"/>
</dbReference>
<dbReference type="PROSITE" id="PS50405">
    <property type="entry name" value="GST_CTER"/>
    <property type="match status" value="1"/>
</dbReference>
<dbReference type="Gene3D" id="1.20.1050.10">
    <property type="match status" value="1"/>
</dbReference>
<dbReference type="InterPro" id="IPR040079">
    <property type="entry name" value="Glutathione_S-Trfase"/>
</dbReference>
<dbReference type="InterPro" id="IPR010987">
    <property type="entry name" value="Glutathione-S-Trfase_C-like"/>
</dbReference>
<keyword evidence="4" id="KW-0808">Transferase</keyword>
<dbReference type="PANTHER" id="PTHR43969:SF9">
    <property type="entry name" value="GLUTATHIONE S TRANSFERASE D10, ISOFORM A-RELATED"/>
    <property type="match status" value="1"/>
</dbReference>
<dbReference type="PROSITE" id="PS50404">
    <property type="entry name" value="GST_NTER"/>
    <property type="match status" value="1"/>
</dbReference>